<organism evidence="1 2">
    <name type="scientific">Lysobacter gummosus</name>
    <dbReference type="NCBI Taxonomy" id="262324"/>
    <lineage>
        <taxon>Bacteria</taxon>
        <taxon>Pseudomonadati</taxon>
        <taxon>Pseudomonadota</taxon>
        <taxon>Gammaproteobacteria</taxon>
        <taxon>Lysobacterales</taxon>
        <taxon>Lysobacteraceae</taxon>
        <taxon>Lysobacter</taxon>
    </lineage>
</organism>
<name>A0ABY3XDN1_9GAMM</name>
<keyword evidence="2" id="KW-1185">Reference proteome</keyword>
<dbReference type="Proteomes" id="UP000829194">
    <property type="component" value="Chromosome"/>
</dbReference>
<sequence>MAAPAATVGISDLRVDDKAASGERFIGMPRLQNGNVFFTAFEPIGNDCRPGGRNWLYGLDLMTGAGAMSGVSTTPGGAPVCGADCGGVASEATGAPVKNTNVLLPPPPPSGIVGCGANDPACANLETLNAALAAKQCSLVLRSEGTKPLYLPRPCGRQSWRQVR</sequence>
<protein>
    <submittedName>
        <fullName evidence="1">Uncharacterized protein</fullName>
    </submittedName>
</protein>
<evidence type="ECO:0000313" key="1">
    <source>
        <dbReference type="EMBL" id="UNP28148.1"/>
    </source>
</evidence>
<dbReference type="RefSeq" id="WP_148648967.1">
    <property type="nucleotide sequence ID" value="NZ_CP011131.1"/>
</dbReference>
<evidence type="ECO:0000313" key="2">
    <source>
        <dbReference type="Proteomes" id="UP000829194"/>
    </source>
</evidence>
<dbReference type="EMBL" id="CP093547">
    <property type="protein sequence ID" value="UNP28148.1"/>
    <property type="molecule type" value="Genomic_DNA"/>
</dbReference>
<accession>A0ABY3XDN1</accession>
<reference evidence="1 2" key="1">
    <citation type="submission" date="2022-03" db="EMBL/GenBank/DDBJ databases">
        <title>Complete genome sequence of Lysobacter capsici VKM B-2533 and Lysobacter gummosus 10.1.1, promising sources of lytic agents.</title>
        <authorList>
            <person name="Tarlachkov S.V."/>
            <person name="Kudryakova I.V."/>
            <person name="Afoshin A.S."/>
            <person name="Leontyevskaya E.A."/>
            <person name="Leontyevskaya N.V."/>
        </authorList>
    </citation>
    <scope>NUCLEOTIDE SEQUENCE [LARGE SCALE GENOMIC DNA]</scope>
    <source>
        <strain evidence="1 2">10.1.1</strain>
    </source>
</reference>
<gene>
    <name evidence="1" type="ORF">MOV92_16810</name>
</gene>
<proteinExistence type="predicted"/>